<name>A0AAV1EDC6_OLDCO</name>
<dbReference type="EMBL" id="OX459126">
    <property type="protein sequence ID" value="CAI9117689.1"/>
    <property type="molecule type" value="Genomic_DNA"/>
</dbReference>
<protein>
    <submittedName>
        <fullName evidence="1">OLC1v1019140C1</fullName>
    </submittedName>
</protein>
<organism evidence="1 2">
    <name type="scientific">Oldenlandia corymbosa var. corymbosa</name>
    <dbReference type="NCBI Taxonomy" id="529605"/>
    <lineage>
        <taxon>Eukaryota</taxon>
        <taxon>Viridiplantae</taxon>
        <taxon>Streptophyta</taxon>
        <taxon>Embryophyta</taxon>
        <taxon>Tracheophyta</taxon>
        <taxon>Spermatophyta</taxon>
        <taxon>Magnoliopsida</taxon>
        <taxon>eudicotyledons</taxon>
        <taxon>Gunneridae</taxon>
        <taxon>Pentapetalae</taxon>
        <taxon>asterids</taxon>
        <taxon>lamiids</taxon>
        <taxon>Gentianales</taxon>
        <taxon>Rubiaceae</taxon>
        <taxon>Rubioideae</taxon>
        <taxon>Spermacoceae</taxon>
        <taxon>Hedyotis-Oldenlandia complex</taxon>
        <taxon>Oldenlandia</taxon>
    </lineage>
</organism>
<dbReference type="AlphaFoldDB" id="A0AAV1EDC6"/>
<reference evidence="1" key="1">
    <citation type="submission" date="2023-03" db="EMBL/GenBank/DDBJ databases">
        <authorList>
            <person name="Julca I."/>
        </authorList>
    </citation>
    <scope>NUCLEOTIDE SEQUENCE</scope>
</reference>
<evidence type="ECO:0000313" key="1">
    <source>
        <dbReference type="EMBL" id="CAI9117689.1"/>
    </source>
</evidence>
<proteinExistence type="predicted"/>
<sequence length="290" mass="33627">MDKYGDENLVYHWRKLHTVMLDFTAPTLPGLMLGPFLRHWKRPVFVCAKSLDEGDFVVSGPDRQIPPSEPLLEVFSIESGFCRCENKVLNKRLSECFGGYVPKKIKLDIAIGMYEVLMANCDNGEVNLFGRNLFRCAREIGITWRSRVYFQYIGNDTMTCTNFGVYGFQSVLPTPFTPFLLRCSFRVNDDSFECFSVVPTSFVQSITMAKTEFVIVQFGGSNYEFRWDSDLTSTGFRGFHWRNFISFHKLNGRHTCLLTYVYETSILLDIFYDHGFDIIVLIVTLRWIRE</sequence>
<gene>
    <name evidence="1" type="ORF">OLC1_LOCUS23712</name>
</gene>
<evidence type="ECO:0000313" key="2">
    <source>
        <dbReference type="Proteomes" id="UP001161247"/>
    </source>
</evidence>
<keyword evidence="2" id="KW-1185">Reference proteome</keyword>
<accession>A0AAV1EDC6</accession>
<dbReference type="Proteomes" id="UP001161247">
    <property type="component" value="Chromosome 9"/>
</dbReference>